<dbReference type="AlphaFoldDB" id="A0A024ELH3"/>
<evidence type="ECO:0000313" key="1">
    <source>
        <dbReference type="EMBL" id="AHZ73445.1"/>
    </source>
</evidence>
<accession>A0A024ELH3</accession>
<organism evidence="1 2">
    <name type="scientific">Pseudomonas mandelii JR-1</name>
    <dbReference type="NCBI Taxonomy" id="1147786"/>
    <lineage>
        <taxon>Bacteria</taxon>
        <taxon>Pseudomonadati</taxon>
        <taxon>Pseudomonadota</taxon>
        <taxon>Gammaproteobacteria</taxon>
        <taxon>Pseudomonadales</taxon>
        <taxon>Pseudomonadaceae</taxon>
        <taxon>Pseudomonas</taxon>
    </lineage>
</organism>
<sequence length="261" mass="29070">MSTAEWPKEHLQRPQMGNLTFTLTPYQDKLTLSLVERSVERSLMYYLAGEQAGCSSTRLAAVAPRCSIFTTKAASALSCIEAARSIERSLPPSAHMVDDSRVEPTISSSLRYFITASSRVFYPRVDSISVVKYGIKQRIELEYLDYCAERRWQGLSALSVPLLCKPHNEGKGMSALLLENEPAYLQSHSRISNLRLLMGIGGAIRVGINRGQLDQTPSFDGPHSKHEPEASLGWRYEEGSAARCSLFHSRGCYFGCSTVRR</sequence>
<gene>
    <name evidence="1" type="ORF">OU5_P0193</name>
</gene>
<dbReference type="HOGENOM" id="CLU_1065027_0_0_6"/>
<proteinExistence type="predicted"/>
<protein>
    <submittedName>
        <fullName evidence="1">Uncharacterized protein</fullName>
    </submittedName>
</protein>
<reference evidence="1 2" key="1">
    <citation type="journal article" date="2012" name="J. Bacteriol.">
        <title>Genome sequence of cold-adapted Pseudomonas mandelii strain JR-1.</title>
        <authorList>
            <person name="Jang S.H."/>
            <person name="Kim J."/>
            <person name="Kim J."/>
            <person name="Hong S."/>
            <person name="Lee C."/>
        </authorList>
    </citation>
    <scope>NUCLEOTIDE SEQUENCE [LARGE SCALE GENOMIC DNA]</scope>
    <source>
        <strain evidence="1 2">JR-1</strain>
        <plasmid evidence="2">Plasmid</plasmid>
    </source>
</reference>
<dbReference type="Proteomes" id="UP000026913">
    <property type="component" value="Plasmid unnamed"/>
</dbReference>
<keyword evidence="1" id="KW-0614">Plasmid</keyword>
<dbReference type="EMBL" id="CP005961">
    <property type="protein sequence ID" value="AHZ73445.1"/>
    <property type="molecule type" value="Genomic_DNA"/>
</dbReference>
<evidence type="ECO:0000313" key="2">
    <source>
        <dbReference type="Proteomes" id="UP000026913"/>
    </source>
</evidence>
<name>A0A024ELH3_9PSED</name>
<geneLocation type="plasmid" evidence="2"/>
<dbReference type="KEGG" id="pman:OU5_P0193"/>